<accession>A0ABR5AB53</accession>
<dbReference type="RefSeq" id="WP_041051626.1">
    <property type="nucleotide sequence ID" value="NZ_JXAK01000070.1"/>
</dbReference>
<dbReference type="Proteomes" id="UP000031967">
    <property type="component" value="Unassembled WGS sequence"/>
</dbReference>
<protein>
    <submittedName>
        <fullName evidence="1">Uncharacterized protein</fullName>
    </submittedName>
</protein>
<evidence type="ECO:0000313" key="1">
    <source>
        <dbReference type="EMBL" id="KIL38222.1"/>
    </source>
</evidence>
<dbReference type="EMBL" id="JXAK01000070">
    <property type="protein sequence ID" value="KIL38222.1"/>
    <property type="molecule type" value="Genomic_DNA"/>
</dbReference>
<gene>
    <name evidence="1" type="ORF">SD70_27740</name>
</gene>
<comment type="caution">
    <text evidence="1">The sequence shown here is derived from an EMBL/GenBank/DDBJ whole genome shotgun (WGS) entry which is preliminary data.</text>
</comment>
<evidence type="ECO:0000313" key="2">
    <source>
        <dbReference type="Proteomes" id="UP000031967"/>
    </source>
</evidence>
<keyword evidence="2" id="KW-1185">Reference proteome</keyword>
<proteinExistence type="predicted"/>
<sequence length="97" mass="11236">MNDVSQEQPSGGYEEKLIGSAKGSLNLYVRMLKEWGVRPEHEAELREYIAWLLLEIVETSIKCENLQAKLDLIKTYTQSENASQFTRDNVLWAIEKF</sequence>
<reference evidence="1 2" key="1">
    <citation type="submission" date="2014-12" db="EMBL/GenBank/DDBJ databases">
        <title>Draft genome sequence of Paenibacillus kamchatkensis strain B-2647.</title>
        <authorList>
            <person name="Karlyshev A.V."/>
            <person name="Kudryashova E.B."/>
        </authorList>
    </citation>
    <scope>NUCLEOTIDE SEQUENCE [LARGE SCALE GENOMIC DNA]</scope>
    <source>
        <strain evidence="1 2">VKM B-2647</strain>
    </source>
</reference>
<organism evidence="1 2">
    <name type="scientific">Gordoniibacillus kamchatkensis</name>
    <dbReference type="NCBI Taxonomy" id="1590651"/>
    <lineage>
        <taxon>Bacteria</taxon>
        <taxon>Bacillati</taxon>
        <taxon>Bacillota</taxon>
        <taxon>Bacilli</taxon>
        <taxon>Bacillales</taxon>
        <taxon>Paenibacillaceae</taxon>
        <taxon>Gordoniibacillus</taxon>
    </lineage>
</organism>
<name>A0ABR5AB53_9BACL</name>